<protein>
    <recommendedName>
        <fullName evidence="2">Adenylosuccinate lyase C-terminal domain-containing protein</fullName>
    </recommendedName>
</protein>
<dbReference type="Proteomes" id="UP001620645">
    <property type="component" value="Unassembled WGS sequence"/>
</dbReference>
<dbReference type="Gene3D" id="1.20.200.10">
    <property type="entry name" value="Fumarase/aspartase (Central domain)"/>
    <property type="match status" value="1"/>
</dbReference>
<dbReference type="Pfam" id="PF00206">
    <property type="entry name" value="Lyase_1"/>
    <property type="match status" value="1"/>
</dbReference>
<evidence type="ECO:0000313" key="3">
    <source>
        <dbReference type="EMBL" id="KAL3078009.1"/>
    </source>
</evidence>
<reference evidence="3 4" key="1">
    <citation type="submission" date="2024-10" db="EMBL/GenBank/DDBJ databases">
        <authorList>
            <person name="Kim D."/>
        </authorList>
    </citation>
    <scope>NUCLEOTIDE SEQUENCE [LARGE SCALE GENOMIC DNA]</scope>
    <source>
        <strain evidence="3">Taebaek</strain>
    </source>
</reference>
<evidence type="ECO:0000259" key="2">
    <source>
        <dbReference type="SMART" id="SM00998"/>
    </source>
</evidence>
<gene>
    <name evidence="3" type="ORF">niasHS_012951</name>
</gene>
<dbReference type="AlphaFoldDB" id="A0ABD2ICZ1"/>
<keyword evidence="4" id="KW-1185">Reference proteome</keyword>
<dbReference type="InterPro" id="IPR019468">
    <property type="entry name" value="AdenyloSucc_lyase_C"/>
</dbReference>
<dbReference type="Gene3D" id="1.10.275.60">
    <property type="match status" value="1"/>
</dbReference>
<evidence type="ECO:0000313" key="4">
    <source>
        <dbReference type="Proteomes" id="UP001620645"/>
    </source>
</evidence>
<feature type="domain" description="Adenylosuccinate lyase C-terminal" evidence="2">
    <location>
        <begin position="380"/>
        <end position="448"/>
    </location>
</feature>
<organism evidence="3 4">
    <name type="scientific">Heterodera schachtii</name>
    <name type="common">Sugarbeet cyst nematode worm</name>
    <name type="synonym">Tylenchus schachtii</name>
    <dbReference type="NCBI Taxonomy" id="97005"/>
    <lineage>
        <taxon>Eukaryota</taxon>
        <taxon>Metazoa</taxon>
        <taxon>Ecdysozoa</taxon>
        <taxon>Nematoda</taxon>
        <taxon>Chromadorea</taxon>
        <taxon>Rhabditida</taxon>
        <taxon>Tylenchina</taxon>
        <taxon>Tylenchomorpha</taxon>
        <taxon>Tylenchoidea</taxon>
        <taxon>Heteroderidae</taxon>
        <taxon>Heteroderinae</taxon>
        <taxon>Heterodera</taxon>
    </lineage>
</organism>
<dbReference type="EMBL" id="JBICCN010000316">
    <property type="protein sequence ID" value="KAL3078009.1"/>
    <property type="molecule type" value="Genomic_DNA"/>
</dbReference>
<dbReference type="PANTHER" id="PTHR43172">
    <property type="entry name" value="ADENYLOSUCCINATE LYASE"/>
    <property type="match status" value="1"/>
</dbReference>
<dbReference type="InterPro" id="IPR000362">
    <property type="entry name" value="Fumarate_lyase_fam"/>
</dbReference>
<proteinExistence type="predicted"/>
<dbReference type="PRINTS" id="PR00149">
    <property type="entry name" value="FUMRATELYASE"/>
</dbReference>
<name>A0ABD2ICZ1_HETSC</name>
<dbReference type="InterPro" id="IPR022761">
    <property type="entry name" value="Fumarate_lyase_N"/>
</dbReference>
<dbReference type="SUPFAM" id="SSF48557">
    <property type="entry name" value="L-aspartase-like"/>
    <property type="match status" value="1"/>
</dbReference>
<evidence type="ECO:0000256" key="1">
    <source>
        <dbReference type="ARBA" id="ARBA00023239"/>
    </source>
</evidence>
<dbReference type="PROSITE" id="PS00163">
    <property type="entry name" value="FUMARATE_LYASES"/>
    <property type="match status" value="1"/>
</dbReference>
<dbReference type="InterPro" id="IPR008948">
    <property type="entry name" value="L-Aspartase-like"/>
</dbReference>
<dbReference type="GO" id="GO:0016829">
    <property type="term" value="F:lyase activity"/>
    <property type="evidence" value="ECO:0007669"/>
    <property type="project" value="UniProtKB-KW"/>
</dbReference>
<dbReference type="PANTHER" id="PTHR43172:SF1">
    <property type="entry name" value="ADENYLOSUCCINATE LYASE"/>
    <property type="match status" value="1"/>
</dbReference>
<dbReference type="InterPro" id="IPR020557">
    <property type="entry name" value="Fumarate_lyase_CS"/>
</dbReference>
<sequence length="475" mass="53725">MDSTDQYGSVFVERWCRHSPLLRLFSPQNKALLWRQLWIWLAESQRELGLEAQISAEMVDELKAQKHIINWDQIRANERTLKHEVVAHIHAYGEVCPSAKGIIHLGATSCFVQDNTCLILQREAIDHLLERLAICLGRVADFAQKYADFPIDGRTHFQAASLTTVGKRATLWADGLLHAFKKLRQLRAEFRFRGVKGAVGTQDALMQLFDEDGERVAALDAAVARKAGFEHSLFTVCGQTYPRYQDSDILYALSLLASAAAKFAMDLRLLQSFGEMSEPFDEENQVGSSAMPYKRNPMLCERICGIARYLMCSMMNPLITFAEQGFERTLDDSANRRIVLPDAFLAADAILSTLQRVLEGMRVHESAVLESVRKSDAFLERALMLLTKRGHSRQEAHERIRKIALSGVRGGDELLNALPTEIRSDLTELINSPNLLCGRAAQQVKDFLKELHLTIDEVLKNVKKDEKERKMELEV</sequence>
<accession>A0ABD2ICZ1</accession>
<comment type="caution">
    <text evidence="3">The sequence shown here is derived from an EMBL/GenBank/DDBJ whole genome shotgun (WGS) entry which is preliminary data.</text>
</comment>
<dbReference type="Gene3D" id="1.10.40.30">
    <property type="entry name" value="Fumarase/aspartase (C-terminal domain)"/>
    <property type="match status" value="1"/>
</dbReference>
<keyword evidence="1" id="KW-0456">Lyase</keyword>
<dbReference type="SMART" id="SM00998">
    <property type="entry name" value="ADSL_C"/>
    <property type="match status" value="1"/>
</dbReference>